<proteinExistence type="predicted"/>
<reference evidence="1 2" key="1">
    <citation type="submission" date="2014-08" db="EMBL/GenBank/DDBJ databases">
        <title>Genome sequences of NCPPB Pectobacterium isolates.</title>
        <authorList>
            <person name="Glover R.H."/>
            <person name="Sapp M."/>
            <person name="Elphinstone J."/>
        </authorList>
    </citation>
    <scope>NUCLEOTIDE SEQUENCE [LARGE SCALE GENOMIC DNA]</scope>
    <source>
        <strain evidence="1 2">NCPPB 2795</strain>
    </source>
</reference>
<evidence type="ECO:0000313" key="1">
    <source>
        <dbReference type="EMBL" id="KFX07290.1"/>
    </source>
</evidence>
<sequence length="229" mass="25557">MDNYFFVEGDNGRIQIDDNFKNLSLVKKVTIPANINWTEFNDRYYSDNALVAFRPSFQNGDSDPSSDNGYYAPEYRISNGILRINNYLWGAPPPMDFYIFDAADPPLEPDAGLAIFNAQGEPVYSTNNSYLRVVELRSDTLGYSIPATIPNPITAPVLVGEYSSKVAVAVVGEAHSASWAPGDRWDFHQVIKFIGNKIYAKYLFEESNSSAGSGSYEQNNFSLMIIKVD</sequence>
<dbReference type="Proteomes" id="UP000032874">
    <property type="component" value="Unassembled WGS sequence"/>
</dbReference>
<dbReference type="STRING" id="55207.KP22_04170"/>
<protein>
    <submittedName>
        <fullName evidence="1">Uncharacterized protein</fullName>
    </submittedName>
</protein>
<comment type="caution">
    <text evidence="1">The sequence shown here is derived from an EMBL/GenBank/DDBJ whole genome shotgun (WGS) entry which is preliminary data.</text>
</comment>
<dbReference type="EMBL" id="JQHM01000001">
    <property type="protein sequence ID" value="KFX07290.1"/>
    <property type="molecule type" value="Genomic_DNA"/>
</dbReference>
<accession>A0A093RWS5</accession>
<gene>
    <name evidence="1" type="ORF">KP22_04170</name>
</gene>
<evidence type="ECO:0000313" key="2">
    <source>
        <dbReference type="Proteomes" id="UP000032874"/>
    </source>
</evidence>
<organism evidence="1 2">
    <name type="scientific">Pectobacterium betavasculorum</name>
    <dbReference type="NCBI Taxonomy" id="55207"/>
    <lineage>
        <taxon>Bacteria</taxon>
        <taxon>Pseudomonadati</taxon>
        <taxon>Pseudomonadota</taxon>
        <taxon>Gammaproteobacteria</taxon>
        <taxon>Enterobacterales</taxon>
        <taxon>Pectobacteriaceae</taxon>
        <taxon>Pectobacterium</taxon>
    </lineage>
</organism>
<dbReference type="AlphaFoldDB" id="A0A093RWS5"/>
<name>A0A093RWS5_9GAMM</name>